<feature type="domain" description="DUF7949" evidence="3">
    <location>
        <begin position="23"/>
        <end position="49"/>
    </location>
</feature>
<evidence type="ECO:0008006" key="6">
    <source>
        <dbReference type="Google" id="ProtNLM"/>
    </source>
</evidence>
<evidence type="ECO:0000313" key="5">
    <source>
        <dbReference type="Proteomes" id="UP000001064"/>
    </source>
</evidence>
<dbReference type="InParanoid" id="F0ZR37"/>
<evidence type="ECO:0000313" key="4">
    <source>
        <dbReference type="EMBL" id="EGC33606.1"/>
    </source>
</evidence>
<dbReference type="Pfam" id="PF22933">
    <property type="entry name" value="ComC_SSD"/>
    <property type="match status" value="1"/>
</dbReference>
<dbReference type="RefSeq" id="XP_003289874.1">
    <property type="nucleotide sequence ID" value="XM_003289826.1"/>
</dbReference>
<dbReference type="AlphaFoldDB" id="F0ZR37"/>
<protein>
    <recommendedName>
        <fullName evidence="6">EGF-like domain-containing protein</fullName>
    </recommendedName>
</protein>
<dbReference type="VEuPathDB" id="AmoebaDB:DICPUDRAFT_36445"/>
<evidence type="ECO:0000259" key="3">
    <source>
        <dbReference type="Pfam" id="PF25820"/>
    </source>
</evidence>
<name>F0ZR37_DICPU</name>
<evidence type="ECO:0000259" key="2">
    <source>
        <dbReference type="Pfam" id="PF22933"/>
    </source>
</evidence>
<keyword evidence="5" id="KW-1185">Reference proteome</keyword>
<dbReference type="PANTHER" id="PTHR31378:SF29">
    <property type="entry name" value="EGF-LIKE DOMAIN-CONTAINING PROTEIN-RELATED"/>
    <property type="match status" value="1"/>
</dbReference>
<proteinExistence type="predicted"/>
<dbReference type="InterPro" id="IPR054484">
    <property type="entry name" value="ComC_SSD"/>
</dbReference>
<feature type="domain" description="ComC supersandwich" evidence="2">
    <location>
        <begin position="56"/>
        <end position="281"/>
    </location>
</feature>
<dbReference type="Proteomes" id="UP000001064">
    <property type="component" value="Unassembled WGS sequence"/>
</dbReference>
<dbReference type="KEGG" id="dpp:DICPUDRAFT_36445"/>
<keyword evidence="1" id="KW-0472">Membrane</keyword>
<gene>
    <name evidence="4" type="ORF">DICPUDRAFT_36445</name>
</gene>
<keyword evidence="1" id="KW-1133">Transmembrane helix</keyword>
<accession>F0ZR37</accession>
<reference evidence="5" key="1">
    <citation type="journal article" date="2011" name="Genome Biol.">
        <title>Comparative genomics of the social amoebae Dictyostelium discoideum and Dictyostelium purpureum.</title>
        <authorList>
            <consortium name="US DOE Joint Genome Institute (JGI-PGF)"/>
            <person name="Sucgang R."/>
            <person name="Kuo A."/>
            <person name="Tian X."/>
            <person name="Salerno W."/>
            <person name="Parikh A."/>
            <person name="Feasley C.L."/>
            <person name="Dalin E."/>
            <person name="Tu H."/>
            <person name="Huang E."/>
            <person name="Barry K."/>
            <person name="Lindquist E."/>
            <person name="Shapiro H."/>
            <person name="Bruce D."/>
            <person name="Schmutz J."/>
            <person name="Salamov A."/>
            <person name="Fey P."/>
            <person name="Gaudet P."/>
            <person name="Anjard C."/>
            <person name="Babu M.M."/>
            <person name="Basu S."/>
            <person name="Bushmanova Y."/>
            <person name="van der Wel H."/>
            <person name="Katoh-Kurasawa M."/>
            <person name="Dinh C."/>
            <person name="Coutinho P.M."/>
            <person name="Saito T."/>
            <person name="Elias M."/>
            <person name="Schaap P."/>
            <person name="Kay R.R."/>
            <person name="Henrissat B."/>
            <person name="Eichinger L."/>
            <person name="Rivero F."/>
            <person name="Putnam N.H."/>
            <person name="West C.M."/>
            <person name="Loomis W.F."/>
            <person name="Chisholm R.L."/>
            <person name="Shaulsky G."/>
            <person name="Strassmann J.E."/>
            <person name="Queller D.C."/>
            <person name="Kuspa A."/>
            <person name="Grigoriev I.V."/>
        </authorList>
    </citation>
    <scope>NUCLEOTIDE SEQUENCE [LARGE SCALE GENOMIC DNA]</scope>
    <source>
        <strain evidence="5">QSDP1</strain>
    </source>
</reference>
<dbReference type="PANTHER" id="PTHR31378">
    <property type="entry name" value="EGF-LIKE DOMAIN-CONTAINING PROTEIN-RELATED-RELATED"/>
    <property type="match status" value="1"/>
</dbReference>
<dbReference type="OrthoDB" id="19767at2759"/>
<dbReference type="InterPro" id="IPR057709">
    <property type="entry name" value="DUF7949"/>
</dbReference>
<dbReference type="Pfam" id="PF25820">
    <property type="entry name" value="DUF7949"/>
    <property type="match status" value="1"/>
</dbReference>
<dbReference type="STRING" id="5786.F0ZR37"/>
<keyword evidence="1" id="KW-0812">Transmembrane</keyword>
<dbReference type="GeneID" id="10504230"/>
<dbReference type="eggNOG" id="ENOG502SC7H">
    <property type="taxonomic scope" value="Eukaryota"/>
</dbReference>
<sequence length="349" mass="39478">MFPDDNNAICNLDCGQASTRGQPDRGYCKLNVGCVCFSPYIGKNCESQVITIPQPDIDKEKPDTNIDFSDDLGNIKSIISIVALREIDYITLKPVYTYNFDKWNYTKISDSKNQYLTNLYSNNSIMGSKNQLLLTTVNVTLEWFSNQTNITFANEQLSMNPSSMKYTIGISKYKFVNKLNSLQIILMSQIESSKTNDVCSSKEFSDSEDSNYIRLQIDKKSFYGRFIKRALVDDSPVIVRNELLDKDLNAIGNSNKIQSFIGIMVPNYQTNIILDPDWSVLLDSKNANSNSNDSICTKKKSLTTSQLAGIIIGSVAFFCIIVLIIIKVIYSSPRFLSVKIFFYKLFKKT</sequence>
<evidence type="ECO:0000256" key="1">
    <source>
        <dbReference type="SAM" id="Phobius"/>
    </source>
</evidence>
<dbReference type="EMBL" id="GL871134">
    <property type="protein sequence ID" value="EGC33606.1"/>
    <property type="molecule type" value="Genomic_DNA"/>
</dbReference>
<feature type="transmembrane region" description="Helical" evidence="1">
    <location>
        <begin position="307"/>
        <end position="330"/>
    </location>
</feature>
<organism evidence="4 5">
    <name type="scientific">Dictyostelium purpureum</name>
    <name type="common">Slime mold</name>
    <dbReference type="NCBI Taxonomy" id="5786"/>
    <lineage>
        <taxon>Eukaryota</taxon>
        <taxon>Amoebozoa</taxon>
        <taxon>Evosea</taxon>
        <taxon>Eumycetozoa</taxon>
        <taxon>Dictyostelia</taxon>
        <taxon>Dictyosteliales</taxon>
        <taxon>Dictyosteliaceae</taxon>
        <taxon>Dictyostelium</taxon>
    </lineage>
</organism>